<keyword evidence="1" id="KW-1133">Transmembrane helix</keyword>
<reference evidence="2 3" key="1">
    <citation type="submission" date="2014-09" db="EMBL/GenBank/DDBJ databases">
        <title>Draft Genome Sequence of Draconibacterium sp. JN14CK-3.</title>
        <authorList>
            <person name="Dong C."/>
            <person name="Lai Q."/>
            <person name="Shao Z."/>
        </authorList>
    </citation>
    <scope>NUCLEOTIDE SEQUENCE [LARGE SCALE GENOMIC DNA]</scope>
    <source>
        <strain evidence="2 3">JN14CK-3</strain>
    </source>
</reference>
<sequence length="233" mass="27402">MEFIDALKYGAIGLCAILFALSTKLLLKEQDRNDDARQPILNTIKWFLVVSLLMAVFFGITEFLKPDKTNATLENAITKVWESHYSEYTTDTTLLLKAQRVKEGDNEWEGTADPDKVCEDIISELEMCMNERSSIEFEFYTYIIRLKKEINDKGGTINVDFNPDNNKKDVYEILEFIFINLELTANQSLNDDEVRSLWKQYKRSWSTKNFKFIDYWDVAQLVREYLDKFYPNE</sequence>
<dbReference type="OrthoDB" id="9853461at2"/>
<dbReference type="Proteomes" id="UP000032544">
    <property type="component" value="Unassembled WGS sequence"/>
</dbReference>
<keyword evidence="3" id="KW-1185">Reference proteome</keyword>
<keyword evidence="1" id="KW-0472">Membrane</keyword>
<organism evidence="2 3">
    <name type="scientific">Draconibacterium sediminis</name>
    <dbReference type="NCBI Taxonomy" id="1544798"/>
    <lineage>
        <taxon>Bacteria</taxon>
        <taxon>Pseudomonadati</taxon>
        <taxon>Bacteroidota</taxon>
        <taxon>Bacteroidia</taxon>
        <taxon>Marinilabiliales</taxon>
        <taxon>Prolixibacteraceae</taxon>
        <taxon>Draconibacterium</taxon>
    </lineage>
</organism>
<gene>
    <name evidence="2" type="ORF">LH29_09485</name>
</gene>
<name>A0A0D8JF74_9BACT</name>
<comment type="caution">
    <text evidence="2">The sequence shown here is derived from an EMBL/GenBank/DDBJ whole genome shotgun (WGS) entry which is preliminary data.</text>
</comment>
<proteinExistence type="predicted"/>
<dbReference type="AlphaFoldDB" id="A0A0D8JF74"/>
<feature type="transmembrane region" description="Helical" evidence="1">
    <location>
        <begin position="39"/>
        <end position="60"/>
    </location>
</feature>
<protein>
    <submittedName>
        <fullName evidence="2">Uncharacterized protein</fullName>
    </submittedName>
</protein>
<evidence type="ECO:0000256" key="1">
    <source>
        <dbReference type="SAM" id="Phobius"/>
    </source>
</evidence>
<feature type="transmembrane region" description="Helical" evidence="1">
    <location>
        <begin position="6"/>
        <end position="27"/>
    </location>
</feature>
<accession>A0A0D8JF74</accession>
<keyword evidence="1" id="KW-0812">Transmembrane</keyword>
<dbReference type="RefSeq" id="WP_045027949.1">
    <property type="nucleotide sequence ID" value="NZ_JRHC01000001.1"/>
</dbReference>
<evidence type="ECO:0000313" key="3">
    <source>
        <dbReference type="Proteomes" id="UP000032544"/>
    </source>
</evidence>
<evidence type="ECO:0000313" key="2">
    <source>
        <dbReference type="EMBL" id="KJF45562.1"/>
    </source>
</evidence>
<dbReference type="EMBL" id="JRHC01000001">
    <property type="protein sequence ID" value="KJF45562.1"/>
    <property type="molecule type" value="Genomic_DNA"/>
</dbReference>